<dbReference type="Proteomes" id="UP001610432">
    <property type="component" value="Unassembled WGS sequence"/>
</dbReference>
<sequence length="631" mass="71414">MGIPRLRHHLLPFSQTVLLQKSCDPDQEDVACVHAVVIDGPSLVYHVYSRLLSWFSVSTSGSCMMDALPTCDEVSRGVMLYLLHLRILGVEIQAIYFDGSLPARKHETRVARLESQRRKLELFCSATGHGFVTSYSPNRHRTVTCENVLRSRPSPAKYSNIPTNPFMVPTVYEDLKCRWSSQNMATATGKDLPMHSLNAGVFPWASVTIMVPGEADAYCARTASLTGCNVLTNDSDLVLYDLGDLSSVIILDSVELNRWDPNQPLQFQIRATGLRPSLVARRLGISNLLSLAYQLKLQPEIGPVELLRRTKAAPEMAGCPNYQRFIEEYRNNCGCVQAQPFETLDTRISELFWQYKLWGEYVGRDSPQVYLPVLSEDHGKRCAWTKGRLFRSVAYSILNLAHPISERHRCVTEFTRRGRRIAQDRILLGDENWISAQMEPLCRRLESVQTKLGPGGGSPEFWRIFGLFESYGADAEFTRCDFQKLKQFLIRGYMGQQLEWADIHLAAQIQAILYSLRVLKQLLQFSNSNNMVLMKLRGILEGLPPLHLLMGSRCRGGGLYASESSVTQLSHILGHFMKRNRLRTPEDPSGKADPEFSLPPRRNPTTKQQTNNNSIPARTQSSNMYEILQEQ</sequence>
<comment type="similarity">
    <text evidence="1">Belongs to the asteroid family.</text>
</comment>
<dbReference type="InterPro" id="IPR029060">
    <property type="entry name" value="PIN-like_dom_sf"/>
</dbReference>
<dbReference type="Pfam" id="PF12813">
    <property type="entry name" value="XPG_I_2"/>
    <property type="match status" value="1"/>
</dbReference>
<dbReference type="PANTHER" id="PTHR15665">
    <property type="entry name" value="ASTEROID PROTEIN"/>
    <property type="match status" value="1"/>
</dbReference>
<feature type="region of interest" description="Disordered" evidence="2">
    <location>
        <begin position="580"/>
        <end position="631"/>
    </location>
</feature>
<dbReference type="InterPro" id="IPR039436">
    <property type="entry name" value="Asteroid_dom"/>
</dbReference>
<feature type="compositionally biased region" description="Basic and acidic residues" evidence="2">
    <location>
        <begin position="583"/>
        <end position="594"/>
    </location>
</feature>
<dbReference type="SUPFAM" id="SSF88723">
    <property type="entry name" value="PIN domain-like"/>
    <property type="match status" value="1"/>
</dbReference>
<evidence type="ECO:0000313" key="5">
    <source>
        <dbReference type="Proteomes" id="UP001610432"/>
    </source>
</evidence>
<dbReference type="EMBL" id="JBFXLQ010000023">
    <property type="protein sequence ID" value="KAL2866799.1"/>
    <property type="molecule type" value="Genomic_DNA"/>
</dbReference>
<feature type="compositionally biased region" description="Polar residues" evidence="2">
    <location>
        <begin position="603"/>
        <end position="631"/>
    </location>
</feature>
<comment type="caution">
    <text evidence="4">The sequence shown here is derived from an EMBL/GenBank/DDBJ whole genome shotgun (WGS) entry which is preliminary data.</text>
</comment>
<dbReference type="Gene3D" id="3.40.50.1010">
    <property type="entry name" value="5'-nuclease"/>
    <property type="match status" value="1"/>
</dbReference>
<feature type="domain" description="Asteroid" evidence="3">
    <location>
        <begin position="164"/>
        <end position="426"/>
    </location>
</feature>
<keyword evidence="5" id="KW-1185">Reference proteome</keyword>
<proteinExistence type="inferred from homology"/>
<accession>A0ABR4LQG9</accession>
<evidence type="ECO:0000259" key="3">
    <source>
        <dbReference type="Pfam" id="PF12813"/>
    </source>
</evidence>
<dbReference type="RefSeq" id="XP_070885778.1">
    <property type="nucleotide sequence ID" value="XM_071031253.1"/>
</dbReference>
<dbReference type="GeneID" id="98146325"/>
<protein>
    <submittedName>
        <fullName evidence="4">XPG domain containing-domain-containing protein</fullName>
    </submittedName>
</protein>
<reference evidence="4 5" key="1">
    <citation type="submission" date="2024-07" db="EMBL/GenBank/DDBJ databases">
        <title>Section-level genome sequencing and comparative genomics of Aspergillus sections Usti and Cavernicolus.</title>
        <authorList>
            <consortium name="Lawrence Berkeley National Laboratory"/>
            <person name="Nybo J.L."/>
            <person name="Vesth T.C."/>
            <person name="Theobald S."/>
            <person name="Frisvad J.C."/>
            <person name="Larsen T.O."/>
            <person name="Kjaerboelling I."/>
            <person name="Rothschild-Mancinelli K."/>
            <person name="Lyhne E.K."/>
            <person name="Kogle M.E."/>
            <person name="Barry K."/>
            <person name="Clum A."/>
            <person name="Na H."/>
            <person name="Ledsgaard L."/>
            <person name="Lin J."/>
            <person name="Lipzen A."/>
            <person name="Kuo A."/>
            <person name="Riley R."/>
            <person name="Mondo S."/>
            <person name="Labutti K."/>
            <person name="Haridas S."/>
            <person name="Pangalinan J."/>
            <person name="Salamov A.A."/>
            <person name="Simmons B.A."/>
            <person name="Magnuson J.K."/>
            <person name="Chen J."/>
            <person name="Drula E."/>
            <person name="Henrissat B."/>
            <person name="Wiebenga A."/>
            <person name="Lubbers R.J."/>
            <person name="Gomes A.C."/>
            <person name="Macurrencykelacurrency M.R."/>
            <person name="Stajich J."/>
            <person name="Grigoriev I.V."/>
            <person name="Mortensen U.H."/>
            <person name="De Vries R.P."/>
            <person name="Baker S.E."/>
            <person name="Andersen M.R."/>
        </authorList>
    </citation>
    <scope>NUCLEOTIDE SEQUENCE [LARGE SCALE GENOMIC DNA]</scope>
    <source>
        <strain evidence="4 5">CBS 449.75</strain>
    </source>
</reference>
<evidence type="ECO:0000256" key="2">
    <source>
        <dbReference type="SAM" id="MobiDB-lite"/>
    </source>
</evidence>
<evidence type="ECO:0000313" key="4">
    <source>
        <dbReference type="EMBL" id="KAL2866799.1"/>
    </source>
</evidence>
<dbReference type="CDD" id="cd18675">
    <property type="entry name" value="PIN_SpAst1-like"/>
    <property type="match status" value="1"/>
</dbReference>
<name>A0ABR4LQG9_9EURO</name>
<gene>
    <name evidence="4" type="ORF">BJX67DRAFT_372465</name>
</gene>
<organism evidence="4 5">
    <name type="scientific">Aspergillus lucknowensis</name>
    <dbReference type="NCBI Taxonomy" id="176173"/>
    <lineage>
        <taxon>Eukaryota</taxon>
        <taxon>Fungi</taxon>
        <taxon>Dikarya</taxon>
        <taxon>Ascomycota</taxon>
        <taxon>Pezizomycotina</taxon>
        <taxon>Eurotiomycetes</taxon>
        <taxon>Eurotiomycetidae</taxon>
        <taxon>Eurotiales</taxon>
        <taxon>Aspergillaceae</taxon>
        <taxon>Aspergillus</taxon>
        <taxon>Aspergillus subgen. Nidulantes</taxon>
    </lineage>
</organism>
<dbReference type="InterPro" id="IPR026832">
    <property type="entry name" value="Asteroid"/>
</dbReference>
<dbReference type="PANTHER" id="PTHR15665:SF1">
    <property type="entry name" value="PROTEIN ASTEROID HOMOLOG 1"/>
    <property type="match status" value="1"/>
</dbReference>
<evidence type="ECO:0000256" key="1">
    <source>
        <dbReference type="ARBA" id="ARBA00007398"/>
    </source>
</evidence>